<feature type="region of interest" description="Disordered" evidence="2">
    <location>
        <begin position="742"/>
        <end position="764"/>
    </location>
</feature>
<dbReference type="InterPro" id="IPR014756">
    <property type="entry name" value="Ig_E-set"/>
</dbReference>
<reference evidence="5 6" key="1">
    <citation type="submission" date="2025-04" db="UniProtKB">
        <authorList>
            <consortium name="RefSeq"/>
        </authorList>
    </citation>
    <scope>IDENTIFICATION</scope>
</reference>
<dbReference type="InterPro" id="IPR008967">
    <property type="entry name" value="p53-like_TF_DNA-bd_sf"/>
</dbReference>
<dbReference type="SMART" id="SM00429">
    <property type="entry name" value="IPT"/>
    <property type="match status" value="1"/>
</dbReference>
<dbReference type="FunFam" id="2.60.40.10:FF:000046">
    <property type="entry name" value="Nuclear factor NF-kappa-B p105 subunit"/>
    <property type="match status" value="1"/>
</dbReference>
<sequence length="887" mass="99224">MPEVCENFETLQNIIGEPSNLYPYSYGLNMNILSPSHSSTDSQGTSSSASPMSVSSSPFHITNYITLNNATVMGNPQLRIVVQPVDKFRFRYRSEMMGTHGSLLGASSTSNRKKQAPSVELLNYPGRAVIRCTLVTSDQTQRIPHAHHLVRREDNNDRDDPYEIEVSQEKGYIASFQGMGIIHTAKKHIKDELITKMKLEALEKARRSNVDANLTIREETQIKMDAEAAQKNMNLNSVALRFEALYYGQNDVLVPLTKPVYSNPINNLKSALTGELKICRIDKCTSSCDGNEEVFLLVEKVGKKNIRIKFFEVDDDDKMIWCDYGQFSELDVHHQYAIVFRTPAYRDREITTQKEVFLQLERPSDGDCSDPIKFTYKPSDKMKNRKRLRSSYSGSAELFPSTLPRTNDIFASSDLFPINTNGISSHELEKLIYADDCNSEEFKDYCKNINLDIYCQTLPSNDVTMNTSGMETQLTVDGPAAELPRDDVNFCKSIFLQIVNTSKKEPLKLKEKCITLLKERTAYGDSPLHSALRHGQIEIIKYILLLLDSDADYKALVDAQNSSGKTPLHYAVIQNQVAVTKALLMLGADPNICDDRGVSPLHAAVKVPEAGICVDALLTKNVNIEARDDAGWRPIQLAAEAGSLHAVKSLINASADVNSIEMCYGRTALHIAVEGGHKSIVEFLLKETNIDVNKGNFNGNTALHSAVVNTGTRAKELCELLIKYGADPSIANHHRKSIKKEGDVSVKREVTSDDEDADDENGQTSFDLARNKPDLYQVLSGEGMDQSETSKAVHVKQEVIENWPNTNEILRLASILDKTQGWKQLIERLDYGFLLSTLREKHISPSLTILNYADLQGDISIQYLREILKSLNEKEAVVVIDEILSKR</sequence>
<organism evidence="4 5">
    <name type="scientific">Cephus cinctus</name>
    <name type="common">Wheat stem sawfly</name>
    <dbReference type="NCBI Taxonomy" id="211228"/>
    <lineage>
        <taxon>Eukaryota</taxon>
        <taxon>Metazoa</taxon>
        <taxon>Ecdysozoa</taxon>
        <taxon>Arthropoda</taxon>
        <taxon>Hexapoda</taxon>
        <taxon>Insecta</taxon>
        <taxon>Pterygota</taxon>
        <taxon>Neoptera</taxon>
        <taxon>Endopterygota</taxon>
        <taxon>Hymenoptera</taxon>
        <taxon>Cephoidea</taxon>
        <taxon>Cephidae</taxon>
        <taxon>Cephus</taxon>
    </lineage>
</organism>
<dbReference type="SUPFAM" id="SSF81296">
    <property type="entry name" value="E set domains"/>
    <property type="match status" value="1"/>
</dbReference>
<dbReference type="Pfam" id="PF16179">
    <property type="entry name" value="RHD_dimer"/>
    <property type="match status" value="1"/>
</dbReference>
<feature type="repeat" description="ANK" evidence="1">
    <location>
        <begin position="596"/>
        <end position="629"/>
    </location>
</feature>
<dbReference type="Gene3D" id="1.25.40.20">
    <property type="entry name" value="Ankyrin repeat-containing domain"/>
    <property type="match status" value="3"/>
</dbReference>
<dbReference type="InterPro" id="IPR002110">
    <property type="entry name" value="Ankyrin_rpt"/>
</dbReference>
<dbReference type="InterPro" id="IPR037059">
    <property type="entry name" value="RHD_DNA_bind_dom_sf"/>
</dbReference>
<dbReference type="PRINTS" id="PR01415">
    <property type="entry name" value="ANKYRIN"/>
</dbReference>
<feature type="region of interest" description="Disordered" evidence="2">
    <location>
        <begin position="36"/>
        <end position="55"/>
    </location>
</feature>
<dbReference type="PRINTS" id="PR00057">
    <property type="entry name" value="NFKBTNSCPFCT"/>
</dbReference>
<dbReference type="InterPro" id="IPR033926">
    <property type="entry name" value="IPT_NFkappaB"/>
</dbReference>
<dbReference type="SUPFAM" id="SSF47986">
    <property type="entry name" value="DEATH domain"/>
    <property type="match status" value="1"/>
</dbReference>
<feature type="repeat" description="ANK" evidence="1">
    <location>
        <begin position="523"/>
        <end position="558"/>
    </location>
</feature>
<feature type="domain" description="RHD" evidence="3">
    <location>
        <begin position="73"/>
        <end position="272"/>
    </location>
</feature>
<dbReference type="GO" id="GO:0008063">
    <property type="term" value="P:Toll signaling pathway"/>
    <property type="evidence" value="ECO:0007669"/>
    <property type="project" value="UniProtKB-ARBA"/>
</dbReference>
<dbReference type="GO" id="GO:0007249">
    <property type="term" value="P:canonical NF-kappaB signal transduction"/>
    <property type="evidence" value="ECO:0007669"/>
    <property type="project" value="UniProtKB-ARBA"/>
</dbReference>
<dbReference type="CDD" id="cd01177">
    <property type="entry name" value="IPT_NFkappaB"/>
    <property type="match status" value="1"/>
</dbReference>
<dbReference type="CDD" id="cd07884">
    <property type="entry name" value="RHD-n_Relish"/>
    <property type="match status" value="1"/>
</dbReference>
<evidence type="ECO:0000313" key="5">
    <source>
        <dbReference type="RefSeq" id="XP_015591454.1"/>
    </source>
</evidence>
<dbReference type="Gene3D" id="2.60.40.340">
    <property type="entry name" value="Rel homology domain (RHD), DNA-binding domain"/>
    <property type="match status" value="1"/>
</dbReference>
<dbReference type="SMART" id="SM00248">
    <property type="entry name" value="ANK"/>
    <property type="match status" value="6"/>
</dbReference>
<feature type="repeat" description="ANK" evidence="1">
    <location>
        <begin position="698"/>
        <end position="733"/>
    </location>
</feature>
<dbReference type="GO" id="GO:0000978">
    <property type="term" value="F:RNA polymerase II cis-regulatory region sequence-specific DNA binding"/>
    <property type="evidence" value="ECO:0007669"/>
    <property type="project" value="TreeGrafter"/>
</dbReference>
<feature type="repeat" description="ANK" evidence="1">
    <location>
        <begin position="630"/>
        <end position="662"/>
    </location>
</feature>
<dbReference type="GO" id="GO:0045087">
    <property type="term" value="P:innate immune response"/>
    <property type="evidence" value="ECO:0007669"/>
    <property type="project" value="UniProtKB-ARBA"/>
</dbReference>
<dbReference type="CTD" id="5966"/>
<dbReference type="SUPFAM" id="SSF48403">
    <property type="entry name" value="Ankyrin repeat"/>
    <property type="match status" value="1"/>
</dbReference>
<keyword evidence="1" id="KW-0040">ANK repeat</keyword>
<feature type="compositionally biased region" description="Acidic residues" evidence="2">
    <location>
        <begin position="752"/>
        <end position="761"/>
    </location>
</feature>
<name>A0AAJ7BPU8_CEPCN</name>
<evidence type="ECO:0000313" key="6">
    <source>
        <dbReference type="RefSeq" id="XP_015591455.1"/>
    </source>
</evidence>
<dbReference type="Pfam" id="PF00554">
    <property type="entry name" value="RHD_DNA_bind"/>
    <property type="match status" value="1"/>
</dbReference>
<dbReference type="SUPFAM" id="SSF49417">
    <property type="entry name" value="p53-like transcription factors"/>
    <property type="match status" value="1"/>
</dbReference>
<dbReference type="GO" id="GO:0001228">
    <property type="term" value="F:DNA-binding transcription activator activity, RNA polymerase II-specific"/>
    <property type="evidence" value="ECO:0007669"/>
    <property type="project" value="UniProtKB-ARBA"/>
</dbReference>
<gene>
    <name evidence="5 6" type="primary">LOC107265969</name>
</gene>
<dbReference type="Proteomes" id="UP000694920">
    <property type="component" value="Unplaced"/>
</dbReference>
<dbReference type="Gene3D" id="2.60.40.10">
    <property type="entry name" value="Immunoglobulins"/>
    <property type="match status" value="1"/>
</dbReference>
<dbReference type="AlphaFoldDB" id="A0AAJ7BPU8"/>
<dbReference type="PROSITE" id="PS50088">
    <property type="entry name" value="ANK_REPEAT"/>
    <property type="match status" value="6"/>
</dbReference>
<dbReference type="InterPro" id="IPR002909">
    <property type="entry name" value="IPT_dom"/>
</dbReference>
<evidence type="ECO:0000256" key="2">
    <source>
        <dbReference type="SAM" id="MobiDB-lite"/>
    </source>
</evidence>
<dbReference type="InterPro" id="IPR011029">
    <property type="entry name" value="DEATH-like_dom_sf"/>
</dbReference>
<dbReference type="InterPro" id="IPR011539">
    <property type="entry name" value="RHD_DNA_bind_dom"/>
</dbReference>
<dbReference type="KEGG" id="ccin:107265969"/>
<dbReference type="GO" id="GO:0005737">
    <property type="term" value="C:cytoplasm"/>
    <property type="evidence" value="ECO:0007669"/>
    <property type="project" value="InterPro"/>
</dbReference>
<keyword evidence="4" id="KW-1185">Reference proteome</keyword>
<evidence type="ECO:0000256" key="1">
    <source>
        <dbReference type="PROSITE-ProRule" id="PRU00023"/>
    </source>
</evidence>
<dbReference type="GO" id="GO:0035206">
    <property type="term" value="P:regulation of hemocyte proliferation"/>
    <property type="evidence" value="ECO:0007669"/>
    <property type="project" value="UniProtKB-ARBA"/>
</dbReference>
<feature type="repeat" description="ANK" evidence="1">
    <location>
        <begin position="664"/>
        <end position="686"/>
    </location>
</feature>
<dbReference type="InterPro" id="IPR032397">
    <property type="entry name" value="RHD_dimer"/>
</dbReference>
<dbReference type="GO" id="GO:0005654">
    <property type="term" value="C:nucleoplasm"/>
    <property type="evidence" value="ECO:0007669"/>
    <property type="project" value="UniProtKB-ARBA"/>
</dbReference>
<dbReference type="InterPro" id="IPR036770">
    <property type="entry name" value="Ankyrin_rpt-contain_sf"/>
</dbReference>
<accession>A0AAJ7BPU8</accession>
<feature type="compositionally biased region" description="Basic and acidic residues" evidence="2">
    <location>
        <begin position="742"/>
        <end position="751"/>
    </location>
</feature>
<dbReference type="RefSeq" id="XP_015591455.1">
    <property type="nucleotide sequence ID" value="XM_015735969.2"/>
</dbReference>
<dbReference type="Gene3D" id="1.10.533.10">
    <property type="entry name" value="Death Domain, Fas"/>
    <property type="match status" value="1"/>
</dbReference>
<dbReference type="PANTHER" id="PTHR24169:SF28">
    <property type="entry name" value="NUCLEAR FACTOR NF-KAPPA-B P110 SUBUNIT"/>
    <property type="match status" value="1"/>
</dbReference>
<dbReference type="InterPro" id="IPR000451">
    <property type="entry name" value="NFkB/Dor"/>
</dbReference>
<dbReference type="PROSITE" id="PS50254">
    <property type="entry name" value="REL_2"/>
    <property type="match status" value="1"/>
</dbReference>
<evidence type="ECO:0000259" key="3">
    <source>
        <dbReference type="PROSITE" id="PS50254"/>
    </source>
</evidence>
<proteinExistence type="predicted"/>
<dbReference type="GO" id="GO:0048935">
    <property type="term" value="P:peripheral nervous system neuron development"/>
    <property type="evidence" value="ECO:0007669"/>
    <property type="project" value="UniProtKB-ARBA"/>
</dbReference>
<protein>
    <submittedName>
        <fullName evidence="5 6">Nuclear factor NF-kappa-B p100 subunit isoform X1</fullName>
    </submittedName>
</protein>
<dbReference type="PROSITE" id="PS50297">
    <property type="entry name" value="ANK_REP_REGION"/>
    <property type="match status" value="6"/>
</dbReference>
<dbReference type="GO" id="GO:0002225">
    <property type="term" value="P:positive regulation of antimicrobial peptide production"/>
    <property type="evidence" value="ECO:0007669"/>
    <property type="project" value="UniProtKB-ARBA"/>
</dbReference>
<dbReference type="RefSeq" id="XP_015591454.1">
    <property type="nucleotide sequence ID" value="XM_015735968.2"/>
</dbReference>
<dbReference type="InterPro" id="IPR013783">
    <property type="entry name" value="Ig-like_fold"/>
</dbReference>
<evidence type="ECO:0000313" key="4">
    <source>
        <dbReference type="Proteomes" id="UP000694920"/>
    </source>
</evidence>
<dbReference type="PANTHER" id="PTHR24169">
    <property type="entry name" value="NUCLEAR FACTOR NF-KAPPA-B PROTEIN"/>
    <property type="match status" value="1"/>
</dbReference>
<dbReference type="GeneID" id="107265969"/>
<feature type="repeat" description="ANK" evidence="1">
    <location>
        <begin position="563"/>
        <end position="595"/>
    </location>
</feature>
<dbReference type="Pfam" id="PF12796">
    <property type="entry name" value="Ank_2"/>
    <property type="match status" value="2"/>
</dbReference>